<dbReference type="Pfam" id="PF07898">
    <property type="entry name" value="DUF1676"/>
    <property type="match status" value="1"/>
</dbReference>
<dbReference type="GO" id="GO:0016020">
    <property type="term" value="C:membrane"/>
    <property type="evidence" value="ECO:0007669"/>
    <property type="project" value="TreeGrafter"/>
</dbReference>
<evidence type="ECO:0000256" key="1">
    <source>
        <dbReference type="SAM" id="MobiDB-lite"/>
    </source>
</evidence>
<dbReference type="RefSeq" id="XP_026279629.1">
    <property type="nucleotide sequence ID" value="XM_026423844.1"/>
</dbReference>
<dbReference type="KEGG" id="foc:113207327"/>
<feature type="transmembrane region" description="Helical" evidence="2">
    <location>
        <begin position="227"/>
        <end position="252"/>
    </location>
</feature>
<evidence type="ECO:0000313" key="4">
    <source>
        <dbReference type="Proteomes" id="UP000504606"/>
    </source>
</evidence>
<evidence type="ECO:0000256" key="3">
    <source>
        <dbReference type="SAM" id="SignalP"/>
    </source>
</evidence>
<gene>
    <name evidence="5" type="primary">LOC113207327</name>
</gene>
<sequence>MFSSVSVLLGVVVAVAALAAGAPSDGWAPSSQSRAFGASASMARRSYSVASPASNRVAPVARAATPAPAKQEEDEDVEEAADQDDGPEARAAAQNEVGDEDSWFSWLMPSAEMRVVGKVWDDCAARDDTTTCLKGKALTFLDRAATKDNLALPGGLALVRTARDSGAAKAPVNEAELEASLPRDLNQRDSKLDQMLLDRVLGFVQTHALRFNLAEQGEERGIKKKDLLPYLLLGKLVASSMVAMAFTGLALLAGKALMVSKIALLLSGVVAIKKLFSGGHGGHSGSQVEVFNVPNHGRSLDANDGDSLAYRGQIQRPATRRS</sequence>
<reference evidence="5" key="1">
    <citation type="submission" date="2025-08" db="UniProtKB">
        <authorList>
            <consortium name="RefSeq"/>
        </authorList>
    </citation>
    <scope>IDENTIFICATION</scope>
    <source>
        <tissue evidence="5">Whole organism</tissue>
    </source>
</reference>
<feature type="region of interest" description="Disordered" evidence="1">
    <location>
        <begin position="57"/>
        <end position="95"/>
    </location>
</feature>
<evidence type="ECO:0000256" key="2">
    <source>
        <dbReference type="SAM" id="Phobius"/>
    </source>
</evidence>
<organism evidence="4 5">
    <name type="scientific">Frankliniella occidentalis</name>
    <name type="common">Western flower thrips</name>
    <name type="synonym">Euthrips occidentalis</name>
    <dbReference type="NCBI Taxonomy" id="133901"/>
    <lineage>
        <taxon>Eukaryota</taxon>
        <taxon>Metazoa</taxon>
        <taxon>Ecdysozoa</taxon>
        <taxon>Arthropoda</taxon>
        <taxon>Hexapoda</taxon>
        <taxon>Insecta</taxon>
        <taxon>Pterygota</taxon>
        <taxon>Neoptera</taxon>
        <taxon>Paraneoptera</taxon>
        <taxon>Thysanoptera</taxon>
        <taxon>Terebrantia</taxon>
        <taxon>Thripoidea</taxon>
        <taxon>Thripidae</taxon>
        <taxon>Frankliniella</taxon>
    </lineage>
</organism>
<dbReference type="Proteomes" id="UP000504606">
    <property type="component" value="Unplaced"/>
</dbReference>
<evidence type="ECO:0000313" key="5">
    <source>
        <dbReference type="RefSeq" id="XP_026279629.1"/>
    </source>
</evidence>
<keyword evidence="4" id="KW-1185">Reference proteome</keyword>
<keyword evidence="2" id="KW-0472">Membrane</keyword>
<keyword evidence="3" id="KW-0732">Signal</keyword>
<dbReference type="OrthoDB" id="7303967at2759"/>
<feature type="compositionally biased region" description="Low complexity" evidence="1">
    <location>
        <begin position="57"/>
        <end position="69"/>
    </location>
</feature>
<dbReference type="InterPro" id="IPR012464">
    <property type="entry name" value="DUF1676"/>
</dbReference>
<name>A0A6J1SEL0_FRAOC</name>
<keyword evidence="2" id="KW-1133">Transmembrane helix</keyword>
<keyword evidence="2" id="KW-0812">Transmembrane</keyword>
<dbReference type="PANTHER" id="PTHR21879">
    <property type="entry name" value="FI03362P-RELATED-RELATED"/>
    <property type="match status" value="1"/>
</dbReference>
<feature type="signal peptide" evidence="3">
    <location>
        <begin position="1"/>
        <end position="21"/>
    </location>
</feature>
<dbReference type="GeneID" id="113207327"/>
<accession>A0A6J1SEL0</accession>
<feature type="chain" id="PRO_5026980338" evidence="3">
    <location>
        <begin position="22"/>
        <end position="322"/>
    </location>
</feature>
<feature type="compositionally biased region" description="Acidic residues" evidence="1">
    <location>
        <begin position="72"/>
        <end position="86"/>
    </location>
</feature>
<proteinExistence type="predicted"/>
<protein>
    <submittedName>
        <fullName evidence="5">Uncharacterized protein LOC113207327 isoform X1</fullName>
    </submittedName>
</protein>
<dbReference type="AlphaFoldDB" id="A0A6J1SEL0"/>